<dbReference type="InterPro" id="IPR006935">
    <property type="entry name" value="Helicase/UvrB_N"/>
</dbReference>
<evidence type="ECO:0000256" key="1">
    <source>
        <dbReference type="ARBA" id="ARBA00022741"/>
    </source>
</evidence>
<proteinExistence type="predicted"/>
<feature type="domain" description="Helicase ATP-binding" evidence="6">
    <location>
        <begin position="119"/>
        <end position="265"/>
    </location>
</feature>
<dbReference type="InterPro" id="IPR014001">
    <property type="entry name" value="Helicase_ATP-bd"/>
</dbReference>
<name>K0IE11_NITGG</name>
<dbReference type="GO" id="GO:0005524">
    <property type="term" value="F:ATP binding"/>
    <property type="evidence" value="ECO:0007669"/>
    <property type="project" value="UniProtKB-KW"/>
</dbReference>
<sequence length="543" mass="60507">MIKEPVLKATLNYDRGTIVIRGLAHIPFATPDPRSNNNNILRAQALYYVNIVEYLKQSGIEFADYVFSDVIASPDLNSSNNNDDDGGIVVKQNKATATAGIAIASSLVSLRDYQQKALDNWIRAGMRGSVVLPTGSGKTIVGIKAIETVNASSLIIVPTLDLMDQWTAVLSKYFHQPTKIGNLGGGIDDVQPITVSTYDSAYLRAPLLGNKFSLIIFDEVHHLAALGYRTIAEQMAAPYRLGLTATIEREDELHRDLPRLVGEVVYQASPDTLAKKKHLASYEIERRRVELLPEELKEYRENMSTYRQCLNKIGKTMGGYYNLSLEKLIMISGKNPTARQALLARNKATNIALNSKAKIEELKEILAENQGKKTIIFTQHNSLVYQISDKFLIPFITYKTNKDERQDVLTGFKEGRYMAIVTSKVLDEGIDVPDAELGIIVSGTGSAREFIQRLGRLLRPKPKAATSGAATDDEKEDSSRRSKKAKLIEIISSETREETITGAKRKRALRSIRQDGEEEGDEEDHINKQLQEEAEYTTNNRIC</sequence>
<dbReference type="EMBL" id="CP002408">
    <property type="protein sequence ID" value="AFU57058.1"/>
    <property type="molecule type" value="Genomic_DNA"/>
</dbReference>
<dbReference type="AlphaFoldDB" id="K0IE11"/>
<evidence type="ECO:0000256" key="3">
    <source>
        <dbReference type="ARBA" id="ARBA00022806"/>
    </source>
</evidence>
<evidence type="ECO:0000259" key="6">
    <source>
        <dbReference type="PROSITE" id="PS51192"/>
    </source>
</evidence>
<evidence type="ECO:0000256" key="2">
    <source>
        <dbReference type="ARBA" id="ARBA00022801"/>
    </source>
</evidence>
<dbReference type="Pfam" id="PF18458">
    <property type="entry name" value="XPB_DRD"/>
    <property type="match status" value="1"/>
</dbReference>
<dbReference type="GO" id="GO:0003677">
    <property type="term" value="F:DNA binding"/>
    <property type="evidence" value="ECO:0007669"/>
    <property type="project" value="InterPro"/>
</dbReference>
<dbReference type="Gene3D" id="3.40.50.300">
    <property type="entry name" value="P-loop containing nucleotide triphosphate hydrolases"/>
    <property type="match status" value="2"/>
</dbReference>
<dbReference type="PANTHER" id="PTHR11274:SF0">
    <property type="entry name" value="GENERAL TRANSCRIPTION AND DNA REPAIR FACTOR IIH HELICASE SUBUNIT XPB"/>
    <property type="match status" value="1"/>
</dbReference>
<dbReference type="Pfam" id="PF00271">
    <property type="entry name" value="Helicase_C"/>
    <property type="match status" value="1"/>
</dbReference>
<evidence type="ECO:0000256" key="5">
    <source>
        <dbReference type="SAM" id="MobiDB-lite"/>
    </source>
</evidence>
<dbReference type="InterPro" id="IPR027417">
    <property type="entry name" value="P-loop_NTPase"/>
</dbReference>
<keyword evidence="2" id="KW-0378">Hydrolase</keyword>
<keyword evidence="9" id="KW-1185">Reference proteome</keyword>
<dbReference type="Pfam" id="PF04851">
    <property type="entry name" value="ResIII"/>
    <property type="match status" value="1"/>
</dbReference>
<dbReference type="SMART" id="SM00490">
    <property type="entry name" value="HELICc"/>
    <property type="match status" value="1"/>
</dbReference>
<dbReference type="PROSITE" id="PS51194">
    <property type="entry name" value="HELICASE_CTER"/>
    <property type="match status" value="1"/>
</dbReference>
<dbReference type="FunCoup" id="K0IE11">
    <property type="interactions" value="26"/>
</dbReference>
<dbReference type="GeneID" id="13796284"/>
<evidence type="ECO:0000313" key="8">
    <source>
        <dbReference type="EMBL" id="AFU57058.1"/>
    </source>
</evidence>
<dbReference type="Gene3D" id="3.40.1170.30">
    <property type="match status" value="1"/>
</dbReference>
<feature type="region of interest" description="Disordered" evidence="5">
    <location>
        <begin position="499"/>
        <end position="543"/>
    </location>
</feature>
<dbReference type="HOGENOM" id="CLU_008213_6_0_2"/>
<dbReference type="InterPro" id="IPR040699">
    <property type="entry name" value="XPB_DRD"/>
</dbReference>
<dbReference type="PANTHER" id="PTHR11274">
    <property type="entry name" value="RAD25/XP-B DNA REPAIR HELICASE"/>
    <property type="match status" value="1"/>
</dbReference>
<dbReference type="InterPro" id="IPR001650">
    <property type="entry name" value="Helicase_C-like"/>
</dbReference>
<dbReference type="SUPFAM" id="SSF52540">
    <property type="entry name" value="P-loop containing nucleoside triphosphate hydrolases"/>
    <property type="match status" value="2"/>
</dbReference>
<dbReference type="KEGG" id="nga:Ngar_c01080"/>
<dbReference type="GO" id="GO:0004386">
    <property type="term" value="F:helicase activity"/>
    <property type="evidence" value="ECO:0007669"/>
    <property type="project" value="UniProtKB-KW"/>
</dbReference>
<protein>
    <submittedName>
        <fullName evidence="8">DNA repair helicase RAD25</fullName>
    </submittedName>
</protein>
<keyword evidence="4" id="KW-0067">ATP-binding</keyword>
<gene>
    <name evidence="8" type="primary">rad25</name>
    <name evidence="8" type="ordered locus">Ngar_c01080</name>
</gene>
<dbReference type="InterPro" id="IPR050615">
    <property type="entry name" value="ATP-dep_DNA_Helicase"/>
</dbReference>
<feature type="domain" description="Helicase C-terminal" evidence="7">
    <location>
        <begin position="358"/>
        <end position="507"/>
    </location>
</feature>
<dbReference type="GO" id="GO:0016787">
    <property type="term" value="F:hydrolase activity"/>
    <property type="evidence" value="ECO:0007669"/>
    <property type="project" value="UniProtKB-KW"/>
</dbReference>
<keyword evidence="1" id="KW-0547">Nucleotide-binding</keyword>
<evidence type="ECO:0000256" key="4">
    <source>
        <dbReference type="ARBA" id="ARBA00022840"/>
    </source>
</evidence>
<evidence type="ECO:0000259" key="7">
    <source>
        <dbReference type="PROSITE" id="PS51194"/>
    </source>
</evidence>
<dbReference type="PATRIC" id="fig|1237085.11.peg.112"/>
<dbReference type="CDD" id="cd17926">
    <property type="entry name" value="DEXHc_RE"/>
    <property type="match status" value="1"/>
</dbReference>
<dbReference type="STRING" id="1237085.Ngar_c01080"/>
<feature type="region of interest" description="Disordered" evidence="5">
    <location>
        <begin position="461"/>
        <end position="486"/>
    </location>
</feature>
<reference evidence="8 9" key="1">
    <citation type="journal article" date="2012" name="Environ. Microbiol.">
        <title>The genome of the ammonia-oxidizing Candidatus Nitrososphaera gargensis: insights into metabolic versatility and environmental adaptations.</title>
        <authorList>
            <person name="Spang A."/>
            <person name="Poehlein A."/>
            <person name="Offre P."/>
            <person name="Zumbragel S."/>
            <person name="Haider S."/>
            <person name="Rychlik N."/>
            <person name="Nowka B."/>
            <person name="Schmeisser C."/>
            <person name="Lebedeva E.V."/>
            <person name="Rattei T."/>
            <person name="Bohm C."/>
            <person name="Schmid M."/>
            <person name="Galushko A."/>
            <person name="Hatzenpichler R."/>
            <person name="Weinmaier T."/>
            <person name="Daniel R."/>
            <person name="Schleper C."/>
            <person name="Spieck E."/>
            <person name="Streit W."/>
            <person name="Wagner M."/>
        </authorList>
    </citation>
    <scope>NUCLEOTIDE SEQUENCE [LARGE SCALE GENOMIC DNA]</scope>
    <source>
        <strain evidence="9">Ga9.2</strain>
    </source>
</reference>
<dbReference type="SMART" id="SM00487">
    <property type="entry name" value="DEXDc"/>
    <property type="match status" value="1"/>
</dbReference>
<keyword evidence="3 8" id="KW-0347">Helicase</keyword>
<dbReference type="PROSITE" id="PS51192">
    <property type="entry name" value="HELICASE_ATP_BIND_1"/>
    <property type="match status" value="1"/>
</dbReference>
<accession>K0IE11</accession>
<dbReference type="InParanoid" id="K0IE11"/>
<dbReference type="RefSeq" id="WP_015017631.1">
    <property type="nucleotide sequence ID" value="NC_018719.1"/>
</dbReference>
<evidence type="ECO:0000313" key="9">
    <source>
        <dbReference type="Proteomes" id="UP000008037"/>
    </source>
</evidence>
<dbReference type="Proteomes" id="UP000008037">
    <property type="component" value="Chromosome"/>
</dbReference>
<organism evidence="8 9">
    <name type="scientific">Nitrososphaera gargensis (strain Ga9.2)</name>
    <dbReference type="NCBI Taxonomy" id="1237085"/>
    <lineage>
        <taxon>Archaea</taxon>
        <taxon>Nitrososphaerota</taxon>
        <taxon>Nitrososphaeria</taxon>
        <taxon>Nitrososphaerales</taxon>
        <taxon>Nitrososphaeraceae</taxon>
        <taxon>Nitrososphaera</taxon>
    </lineage>
</organism>
<dbReference type="GO" id="GO:0140097">
    <property type="term" value="F:catalytic activity, acting on DNA"/>
    <property type="evidence" value="ECO:0007669"/>
    <property type="project" value="UniProtKB-ARBA"/>
</dbReference>